<dbReference type="EMBL" id="CAJNOQ010006350">
    <property type="protein sequence ID" value="CAF1132009.1"/>
    <property type="molecule type" value="Genomic_DNA"/>
</dbReference>
<dbReference type="OrthoDB" id="9979382at2759"/>
<dbReference type="Proteomes" id="UP000663829">
    <property type="component" value="Unassembled WGS sequence"/>
</dbReference>
<keyword evidence="4" id="KW-1185">Reference proteome</keyword>
<sequence>MPGDETVMSSNPPLHVIALTFLIYLDNPIKMTPVPRYFIVELLNTTTKYLDTSQDFLLGHMGYAIGILIIDFNPYVNGTASSSSTDYSDTTCSCNTTSADDFSANTPSHLQCILGLAVVHVISAFLYWWSWRDHTWSDVIMIPEYLNHIEAGLYLWSSIWYPQESSLYDNYTLSVHKIEITAAFVELIASFGWIMSWYRTYTRTLGRGFTLDDPDTVAYTCTTISSFVYITYNIQINVYPDQYGTNYLYTNGDILYFVGACYYIFACLRDDGWFWFMPFAGQYRIASGKVNSSISEQKPIQAGLDPLLMTDVCCRRQKRVVNPSNEETVANKTTECDICSNSTLKNEDTSISVTSP</sequence>
<keyword evidence="1" id="KW-0812">Transmembrane</keyword>
<organism evidence="2 4">
    <name type="scientific">Didymodactylos carnosus</name>
    <dbReference type="NCBI Taxonomy" id="1234261"/>
    <lineage>
        <taxon>Eukaryota</taxon>
        <taxon>Metazoa</taxon>
        <taxon>Spiralia</taxon>
        <taxon>Gnathifera</taxon>
        <taxon>Rotifera</taxon>
        <taxon>Eurotatoria</taxon>
        <taxon>Bdelloidea</taxon>
        <taxon>Philodinida</taxon>
        <taxon>Philodinidae</taxon>
        <taxon>Didymodactylos</taxon>
    </lineage>
</organism>
<protein>
    <submittedName>
        <fullName evidence="2">Uncharacterized protein</fullName>
    </submittedName>
</protein>
<accession>A0A814RDI9</accession>
<reference evidence="2" key="1">
    <citation type="submission" date="2021-02" db="EMBL/GenBank/DDBJ databases">
        <authorList>
            <person name="Nowell W R."/>
        </authorList>
    </citation>
    <scope>NUCLEOTIDE SEQUENCE</scope>
</reference>
<feature type="transmembrane region" description="Helical" evidence="1">
    <location>
        <begin position="180"/>
        <end position="198"/>
    </location>
</feature>
<keyword evidence="1" id="KW-1133">Transmembrane helix</keyword>
<keyword evidence="1" id="KW-0472">Membrane</keyword>
<feature type="transmembrane region" description="Helical" evidence="1">
    <location>
        <begin position="112"/>
        <end position="131"/>
    </location>
</feature>
<evidence type="ECO:0000313" key="3">
    <source>
        <dbReference type="EMBL" id="CAF3895811.1"/>
    </source>
</evidence>
<name>A0A814RDI9_9BILA</name>
<dbReference type="EMBL" id="CAJOBC010006351">
    <property type="protein sequence ID" value="CAF3895811.1"/>
    <property type="molecule type" value="Genomic_DNA"/>
</dbReference>
<proteinExistence type="predicted"/>
<evidence type="ECO:0000313" key="2">
    <source>
        <dbReference type="EMBL" id="CAF1132009.1"/>
    </source>
</evidence>
<evidence type="ECO:0000256" key="1">
    <source>
        <dbReference type="SAM" id="Phobius"/>
    </source>
</evidence>
<dbReference type="AlphaFoldDB" id="A0A814RDI9"/>
<gene>
    <name evidence="2" type="ORF">GPM918_LOCUS20244</name>
    <name evidence="3" type="ORF">SRO942_LOCUS20243</name>
</gene>
<evidence type="ECO:0000313" key="4">
    <source>
        <dbReference type="Proteomes" id="UP000663829"/>
    </source>
</evidence>
<dbReference type="Proteomes" id="UP000681722">
    <property type="component" value="Unassembled WGS sequence"/>
</dbReference>
<comment type="caution">
    <text evidence="2">The sequence shown here is derived from an EMBL/GenBank/DDBJ whole genome shotgun (WGS) entry which is preliminary data.</text>
</comment>